<comment type="caution">
    <text evidence="2">The sequence shown here is derived from an EMBL/GenBank/DDBJ whole genome shotgun (WGS) entry which is preliminary data.</text>
</comment>
<reference evidence="2" key="1">
    <citation type="submission" date="2018-11" db="EMBL/GenBank/DDBJ databases">
        <authorList>
            <consortium name="Pathogen Informatics"/>
        </authorList>
    </citation>
    <scope>NUCLEOTIDE SEQUENCE</scope>
</reference>
<feature type="compositionally biased region" description="Polar residues" evidence="1">
    <location>
        <begin position="68"/>
        <end position="86"/>
    </location>
</feature>
<evidence type="ECO:0000313" key="2">
    <source>
        <dbReference type="EMBL" id="VEL23288.1"/>
    </source>
</evidence>
<sequence>MAYNLTSLSQSCCLLTPEDRQERREGSQPSLCHVSTADRPARVARLVVAGRQSFRLPRRVMQPPIRIGQQTPSDQSDKCSQSTNRSRLADLPPRGLPVSCLCQQDSSVGRAGA</sequence>
<proteinExistence type="predicted"/>
<feature type="region of interest" description="Disordered" evidence="1">
    <location>
        <begin position="62"/>
        <end position="97"/>
    </location>
</feature>
<dbReference type="Proteomes" id="UP000784294">
    <property type="component" value="Unassembled WGS sequence"/>
</dbReference>
<gene>
    <name evidence="2" type="ORF">PXEA_LOCUS16728</name>
</gene>
<dbReference type="EMBL" id="CAAALY010061158">
    <property type="protein sequence ID" value="VEL23288.1"/>
    <property type="molecule type" value="Genomic_DNA"/>
</dbReference>
<name>A0A448WY80_9PLAT</name>
<keyword evidence="3" id="KW-1185">Reference proteome</keyword>
<accession>A0A448WY80</accession>
<organism evidence="2 3">
    <name type="scientific">Protopolystoma xenopodis</name>
    <dbReference type="NCBI Taxonomy" id="117903"/>
    <lineage>
        <taxon>Eukaryota</taxon>
        <taxon>Metazoa</taxon>
        <taxon>Spiralia</taxon>
        <taxon>Lophotrochozoa</taxon>
        <taxon>Platyhelminthes</taxon>
        <taxon>Monogenea</taxon>
        <taxon>Polyopisthocotylea</taxon>
        <taxon>Polystomatidea</taxon>
        <taxon>Polystomatidae</taxon>
        <taxon>Protopolystoma</taxon>
    </lineage>
</organism>
<evidence type="ECO:0000256" key="1">
    <source>
        <dbReference type="SAM" id="MobiDB-lite"/>
    </source>
</evidence>
<dbReference type="AlphaFoldDB" id="A0A448WY80"/>
<evidence type="ECO:0000313" key="3">
    <source>
        <dbReference type="Proteomes" id="UP000784294"/>
    </source>
</evidence>
<protein>
    <submittedName>
        <fullName evidence="2">Uncharacterized protein</fullName>
    </submittedName>
</protein>